<dbReference type="Gene3D" id="3.10.50.40">
    <property type="match status" value="1"/>
</dbReference>
<organism evidence="9">
    <name type="scientific">Salmonella enterica</name>
    <name type="common">Salmonella choleraesuis</name>
    <dbReference type="NCBI Taxonomy" id="28901"/>
    <lineage>
        <taxon>Bacteria</taxon>
        <taxon>Pseudomonadati</taxon>
        <taxon>Pseudomonadota</taxon>
        <taxon>Gammaproteobacteria</taxon>
        <taxon>Enterobacterales</taxon>
        <taxon>Enterobacteriaceae</taxon>
        <taxon>Salmonella</taxon>
    </lineage>
</organism>
<dbReference type="EC" id="5.2.1.8" evidence="2 4"/>
<evidence type="ECO:0000259" key="8">
    <source>
        <dbReference type="PROSITE" id="PS50059"/>
    </source>
</evidence>
<comment type="caution">
    <text evidence="9">The sequence shown here is derived from an EMBL/GenBank/DDBJ whole genome shotgun (WGS) entry which is preliminary data.</text>
</comment>
<dbReference type="InterPro" id="IPR046357">
    <property type="entry name" value="PPIase_dom_sf"/>
</dbReference>
<feature type="coiled-coil region" evidence="5">
    <location>
        <begin position="271"/>
        <end position="298"/>
    </location>
</feature>
<dbReference type="Pfam" id="PF00254">
    <property type="entry name" value="FKBP_C"/>
    <property type="match status" value="1"/>
</dbReference>
<evidence type="ECO:0000256" key="4">
    <source>
        <dbReference type="PROSITE-ProRule" id="PRU00277"/>
    </source>
</evidence>
<keyword evidence="7" id="KW-1133">Transmembrane helix</keyword>
<keyword evidence="4 9" id="KW-0413">Isomerase</keyword>
<dbReference type="InterPro" id="IPR001179">
    <property type="entry name" value="PPIase_FKBP_dom"/>
</dbReference>
<feature type="compositionally biased region" description="Polar residues" evidence="6">
    <location>
        <begin position="77"/>
        <end position="89"/>
    </location>
</feature>
<protein>
    <recommendedName>
        <fullName evidence="2 4">peptidylprolyl isomerase</fullName>
        <ecNumber evidence="2 4">5.2.1.8</ecNumber>
    </recommendedName>
</protein>
<evidence type="ECO:0000256" key="3">
    <source>
        <dbReference type="ARBA" id="ARBA00023110"/>
    </source>
</evidence>
<evidence type="ECO:0000256" key="2">
    <source>
        <dbReference type="ARBA" id="ARBA00013194"/>
    </source>
</evidence>
<feature type="domain" description="PPIase FKBP-type" evidence="8">
    <location>
        <begin position="337"/>
        <end position="423"/>
    </location>
</feature>
<keyword evidence="7" id="KW-0472">Membrane</keyword>
<sequence length="455" mass="50415">MSRTQETFLSGVFCCREGGLIFLLIIGLMCGGTVFAAEADNGLPGVLKYAQTYGEKKVEAKKSGSGSPVSEKRLPAESTSFQRGNNVQDSELRRRWQQRERELKRLREENRHLQKSIANLKERGSFGATRDPKSCGEKAKQQSELGEVTLLALKKQIQDKENYNRKQQVALETCLTSVQEKGKQAEQLLKDNNVLTAEMSALEKQLEQMPVIQAKELDTPDRNQTYAAGVMLGRDIRKLQEAQMLLGIKTDNRILMAGLNDSLSNRVLLNGETLERALTEAEESARKATLNIITAQRKAGKAWLSAFRKEKGVTKANGGFWYRLDYAGDGALITGDTSTVEVVVTEKLTDGTVVEDMDARGRSLSMALGDFPPLFREALMLMKNHSTMTLVAPPELAYGDEGYPPKVPPGATMVYTLRVENVETVPDIVLPEPGETGKMADGSRDNREVLKEKIR</sequence>
<dbReference type="EMBL" id="AAJCCP010000007">
    <property type="protein sequence ID" value="ECK5213803.1"/>
    <property type="molecule type" value="Genomic_DNA"/>
</dbReference>
<evidence type="ECO:0000256" key="1">
    <source>
        <dbReference type="ARBA" id="ARBA00000971"/>
    </source>
</evidence>
<dbReference type="SUPFAM" id="SSF54534">
    <property type="entry name" value="FKBP-like"/>
    <property type="match status" value="1"/>
</dbReference>
<evidence type="ECO:0000313" key="9">
    <source>
        <dbReference type="EMBL" id="ECK5213803.1"/>
    </source>
</evidence>
<dbReference type="Pfam" id="PF01346">
    <property type="entry name" value="FKBP_N"/>
    <property type="match status" value="1"/>
</dbReference>
<dbReference type="AlphaFoldDB" id="A0A5Y5TBV2"/>
<feature type="region of interest" description="Disordered" evidence="6">
    <location>
        <begin position="58"/>
        <end position="92"/>
    </location>
</feature>
<evidence type="ECO:0000256" key="7">
    <source>
        <dbReference type="SAM" id="Phobius"/>
    </source>
</evidence>
<dbReference type="GO" id="GO:0006457">
    <property type="term" value="P:protein folding"/>
    <property type="evidence" value="ECO:0007669"/>
    <property type="project" value="InterPro"/>
</dbReference>
<dbReference type="InterPro" id="IPR000774">
    <property type="entry name" value="PPIase_FKBP_N"/>
</dbReference>
<evidence type="ECO:0000256" key="5">
    <source>
        <dbReference type="SAM" id="Coils"/>
    </source>
</evidence>
<proteinExistence type="predicted"/>
<dbReference type="PROSITE" id="PS50059">
    <property type="entry name" value="FKBP_PPIASE"/>
    <property type="match status" value="1"/>
</dbReference>
<keyword evidence="5" id="KW-0175">Coiled coil</keyword>
<keyword evidence="3 4" id="KW-0697">Rotamase</keyword>
<reference evidence="9" key="1">
    <citation type="submission" date="2019-08" db="EMBL/GenBank/DDBJ databases">
        <authorList>
            <consortium name="PulseNet: The National Subtyping Network for Foodborne Disease Surveillance"/>
            <person name="Tarr C.L."/>
            <person name="Trees E."/>
            <person name="Katz L.S."/>
            <person name="Carleton-Romer H.A."/>
            <person name="Stroika S."/>
            <person name="Kucerova Z."/>
            <person name="Roache K.F."/>
            <person name="Sabol A.L."/>
            <person name="Besser J."/>
            <person name="Gerner-Smidt P."/>
        </authorList>
    </citation>
    <scope>NUCLEOTIDE SEQUENCE</scope>
    <source>
        <strain evidence="9">PNUSAS086289</strain>
    </source>
</reference>
<feature type="compositionally biased region" description="Basic and acidic residues" evidence="6">
    <location>
        <begin position="441"/>
        <end position="455"/>
    </location>
</feature>
<dbReference type="RefSeq" id="WP_410002132.1">
    <property type="nucleotide sequence ID" value="NZ_BIMS01000012.1"/>
</dbReference>
<dbReference type="GO" id="GO:0003755">
    <property type="term" value="F:peptidyl-prolyl cis-trans isomerase activity"/>
    <property type="evidence" value="ECO:0007669"/>
    <property type="project" value="UniProtKB-KW"/>
</dbReference>
<dbReference type="Gene3D" id="1.10.287.460">
    <property type="entry name" value="Peptidyl-prolyl cis-trans isomerase, FKBP-type, N-terminal domain"/>
    <property type="match status" value="1"/>
</dbReference>
<accession>A0A5Y5TBV2</accession>
<dbReference type="InterPro" id="IPR036944">
    <property type="entry name" value="PPIase_FKBP_N_sf"/>
</dbReference>
<name>A0A5Y5TBV2_SALER</name>
<evidence type="ECO:0000256" key="6">
    <source>
        <dbReference type="SAM" id="MobiDB-lite"/>
    </source>
</evidence>
<gene>
    <name evidence="9" type="ORF">FRL26_08910</name>
</gene>
<feature type="transmembrane region" description="Helical" evidence="7">
    <location>
        <begin position="20"/>
        <end position="37"/>
    </location>
</feature>
<comment type="catalytic activity">
    <reaction evidence="1 4">
        <text>[protein]-peptidylproline (omega=180) = [protein]-peptidylproline (omega=0)</text>
        <dbReference type="Rhea" id="RHEA:16237"/>
        <dbReference type="Rhea" id="RHEA-COMP:10747"/>
        <dbReference type="Rhea" id="RHEA-COMP:10748"/>
        <dbReference type="ChEBI" id="CHEBI:83833"/>
        <dbReference type="ChEBI" id="CHEBI:83834"/>
        <dbReference type="EC" id="5.2.1.8"/>
    </reaction>
</comment>
<feature type="region of interest" description="Disordered" evidence="6">
    <location>
        <begin position="431"/>
        <end position="455"/>
    </location>
</feature>
<keyword evidence="7" id="KW-0812">Transmembrane</keyword>